<keyword evidence="3 7" id="KW-1003">Cell membrane</keyword>
<evidence type="ECO:0000256" key="3">
    <source>
        <dbReference type="ARBA" id="ARBA00022475"/>
    </source>
</evidence>
<dbReference type="GO" id="GO:0042545">
    <property type="term" value="P:cell wall modification"/>
    <property type="evidence" value="ECO:0000318"/>
    <property type="project" value="GO_Central"/>
</dbReference>
<sequence length="206" mass="21788">MSHHHESSTINIQEPIKSEARGKFGAMKVVKAMGSSGGGALKRGLAIFDFILRLAALAAALGATIAMGTSDQTLNFFTQFFQFRARYDDLPAFSFFVAANAVASGYLVLSLPFSIVSIVRPQASGVRMLLIIFDTIAVALISAGAGAAAAIVYLAHKGNNKINWAAICQQFGSFCERVSGAVVASFIAAFIFILLVFISAASLKKN</sequence>
<dbReference type="PANTHER" id="PTHR36488:SF11">
    <property type="entry name" value="CASP-LIKE PROTEIN"/>
    <property type="match status" value="1"/>
</dbReference>
<accession>A0A9R0IDS0</accession>
<reference evidence="9" key="1">
    <citation type="journal article" date="2021" name="Nat. Commun.">
        <title>Genomic analyses provide insights into spinach domestication and the genetic basis of agronomic traits.</title>
        <authorList>
            <person name="Cai X."/>
            <person name="Sun X."/>
            <person name="Xu C."/>
            <person name="Sun H."/>
            <person name="Wang X."/>
            <person name="Ge C."/>
            <person name="Zhang Z."/>
            <person name="Wang Q."/>
            <person name="Fei Z."/>
            <person name="Jiao C."/>
            <person name="Wang Q."/>
        </authorList>
    </citation>
    <scope>NUCLEOTIDE SEQUENCE [LARGE SCALE GENOMIC DNA]</scope>
    <source>
        <strain evidence="9">cv. Varoflay</strain>
    </source>
</reference>
<dbReference type="Proteomes" id="UP000813463">
    <property type="component" value="Chromosome 3"/>
</dbReference>
<feature type="domain" description="Casparian strip membrane protein" evidence="8">
    <location>
        <begin position="43"/>
        <end position="190"/>
    </location>
</feature>
<evidence type="ECO:0000256" key="1">
    <source>
        <dbReference type="ARBA" id="ARBA00004651"/>
    </source>
</evidence>
<evidence type="ECO:0000256" key="5">
    <source>
        <dbReference type="ARBA" id="ARBA00022989"/>
    </source>
</evidence>
<keyword evidence="6 7" id="KW-0472">Membrane</keyword>
<protein>
    <recommendedName>
        <fullName evidence="7">CASP-like protein</fullName>
    </recommendedName>
</protein>
<dbReference type="GO" id="GO:0007043">
    <property type="term" value="P:cell-cell junction assembly"/>
    <property type="evidence" value="ECO:0000318"/>
    <property type="project" value="GO_Central"/>
</dbReference>
<feature type="transmembrane region" description="Helical" evidence="7">
    <location>
        <begin position="128"/>
        <end position="155"/>
    </location>
</feature>
<dbReference type="GeneID" id="110786988"/>
<feature type="transmembrane region" description="Helical" evidence="7">
    <location>
        <begin position="90"/>
        <end position="116"/>
    </location>
</feature>
<evidence type="ECO:0000313" key="10">
    <source>
        <dbReference type="RefSeq" id="XP_021847262.2"/>
    </source>
</evidence>
<comment type="subunit">
    <text evidence="7">Homodimer and heterodimers.</text>
</comment>
<dbReference type="GO" id="GO:0048226">
    <property type="term" value="C:Casparian strip"/>
    <property type="evidence" value="ECO:0000318"/>
    <property type="project" value="GO_Central"/>
</dbReference>
<evidence type="ECO:0000256" key="2">
    <source>
        <dbReference type="ARBA" id="ARBA00007651"/>
    </source>
</evidence>
<comment type="subcellular location">
    <subcellularLocation>
        <location evidence="1 7">Cell membrane</location>
        <topology evidence="1 7">Multi-pass membrane protein</topology>
    </subcellularLocation>
</comment>
<reference evidence="10" key="2">
    <citation type="submission" date="2025-08" db="UniProtKB">
        <authorList>
            <consortium name="RefSeq"/>
        </authorList>
    </citation>
    <scope>IDENTIFICATION</scope>
    <source>
        <tissue evidence="10">Leaf</tissue>
    </source>
</reference>
<proteinExistence type="inferred from homology"/>
<gene>
    <name evidence="10" type="primary">LOC110786988</name>
</gene>
<evidence type="ECO:0000256" key="4">
    <source>
        <dbReference type="ARBA" id="ARBA00022692"/>
    </source>
</evidence>
<keyword evidence="5 7" id="KW-1133">Transmembrane helix</keyword>
<dbReference type="NCBIfam" id="TIGR01569">
    <property type="entry name" value="A_tha_TIGR01569"/>
    <property type="match status" value="1"/>
</dbReference>
<dbReference type="AlphaFoldDB" id="A0A9R0IDS0"/>
<evidence type="ECO:0000259" key="8">
    <source>
        <dbReference type="Pfam" id="PF04535"/>
    </source>
</evidence>
<dbReference type="InterPro" id="IPR006702">
    <property type="entry name" value="CASP_dom"/>
</dbReference>
<dbReference type="GO" id="GO:0005886">
    <property type="term" value="C:plasma membrane"/>
    <property type="evidence" value="ECO:0000318"/>
    <property type="project" value="GO_Central"/>
</dbReference>
<comment type="similarity">
    <text evidence="2 7">Belongs to the Casparian strip membrane proteins (CASP) family.</text>
</comment>
<feature type="transmembrane region" description="Helical" evidence="7">
    <location>
        <begin position="50"/>
        <end position="70"/>
    </location>
</feature>
<evidence type="ECO:0000256" key="6">
    <source>
        <dbReference type="ARBA" id="ARBA00023136"/>
    </source>
</evidence>
<name>A0A9R0IDS0_SPIOL</name>
<keyword evidence="9" id="KW-1185">Reference proteome</keyword>
<organism evidence="9 10">
    <name type="scientific">Spinacia oleracea</name>
    <name type="common">Spinach</name>
    <dbReference type="NCBI Taxonomy" id="3562"/>
    <lineage>
        <taxon>Eukaryota</taxon>
        <taxon>Viridiplantae</taxon>
        <taxon>Streptophyta</taxon>
        <taxon>Embryophyta</taxon>
        <taxon>Tracheophyta</taxon>
        <taxon>Spermatophyta</taxon>
        <taxon>Magnoliopsida</taxon>
        <taxon>eudicotyledons</taxon>
        <taxon>Gunneridae</taxon>
        <taxon>Pentapetalae</taxon>
        <taxon>Caryophyllales</taxon>
        <taxon>Chenopodiaceae</taxon>
        <taxon>Chenopodioideae</taxon>
        <taxon>Anserineae</taxon>
        <taxon>Spinacia</taxon>
    </lineage>
</organism>
<dbReference type="InterPro" id="IPR044173">
    <property type="entry name" value="CASPL"/>
</dbReference>
<dbReference type="Pfam" id="PF04535">
    <property type="entry name" value="CASP_dom"/>
    <property type="match status" value="1"/>
</dbReference>
<dbReference type="RefSeq" id="XP_021847262.2">
    <property type="nucleotide sequence ID" value="XM_021991570.2"/>
</dbReference>
<dbReference type="KEGG" id="soe:110786988"/>
<feature type="transmembrane region" description="Helical" evidence="7">
    <location>
        <begin position="181"/>
        <end position="203"/>
    </location>
</feature>
<evidence type="ECO:0000313" key="9">
    <source>
        <dbReference type="Proteomes" id="UP000813463"/>
    </source>
</evidence>
<dbReference type="PANTHER" id="PTHR36488">
    <property type="entry name" value="CASP-LIKE PROTEIN 1U1"/>
    <property type="match status" value="1"/>
</dbReference>
<dbReference type="InterPro" id="IPR006459">
    <property type="entry name" value="CASP/CASPL"/>
</dbReference>
<evidence type="ECO:0000256" key="7">
    <source>
        <dbReference type="RuleBase" id="RU361233"/>
    </source>
</evidence>
<keyword evidence="4 7" id="KW-0812">Transmembrane</keyword>